<sequence>MKPFNDAFDISISGEVHTVDLADLIVNLKIDPVDIGDDLREQPGRFAWIAVMAAQADFEAGRIKQSLAAVRATLGKE</sequence>
<dbReference type="EMBL" id="LAZR01011673">
    <property type="protein sequence ID" value="KKM60473.1"/>
    <property type="molecule type" value="Genomic_DNA"/>
</dbReference>
<organism evidence="1">
    <name type="scientific">marine sediment metagenome</name>
    <dbReference type="NCBI Taxonomy" id="412755"/>
    <lineage>
        <taxon>unclassified sequences</taxon>
        <taxon>metagenomes</taxon>
        <taxon>ecological metagenomes</taxon>
    </lineage>
</organism>
<evidence type="ECO:0000313" key="1">
    <source>
        <dbReference type="EMBL" id="KKM60473.1"/>
    </source>
</evidence>
<name>A0A0F9ISX4_9ZZZZ</name>
<reference evidence="1" key="1">
    <citation type="journal article" date="2015" name="Nature">
        <title>Complex archaea that bridge the gap between prokaryotes and eukaryotes.</title>
        <authorList>
            <person name="Spang A."/>
            <person name="Saw J.H."/>
            <person name="Jorgensen S.L."/>
            <person name="Zaremba-Niedzwiedzka K."/>
            <person name="Martijn J."/>
            <person name="Lind A.E."/>
            <person name="van Eijk R."/>
            <person name="Schleper C."/>
            <person name="Guy L."/>
            <person name="Ettema T.J."/>
        </authorList>
    </citation>
    <scope>NUCLEOTIDE SEQUENCE</scope>
</reference>
<gene>
    <name evidence="1" type="ORF">LCGC14_1541420</name>
</gene>
<protein>
    <submittedName>
        <fullName evidence="1">Uncharacterized protein</fullName>
    </submittedName>
</protein>
<comment type="caution">
    <text evidence="1">The sequence shown here is derived from an EMBL/GenBank/DDBJ whole genome shotgun (WGS) entry which is preliminary data.</text>
</comment>
<feature type="non-terminal residue" evidence="1">
    <location>
        <position position="77"/>
    </location>
</feature>
<dbReference type="AlphaFoldDB" id="A0A0F9ISX4"/>
<accession>A0A0F9ISX4</accession>
<proteinExistence type="predicted"/>